<proteinExistence type="predicted"/>
<evidence type="ECO:0000313" key="2">
    <source>
        <dbReference type="EMBL" id="CAB4324606.1"/>
    </source>
</evidence>
<protein>
    <submittedName>
        <fullName evidence="2">Unannotated protein</fullName>
    </submittedName>
</protein>
<accession>A0A6J5YIN3</accession>
<sequence>MIAKGQMWGKPEARHHGTSRDLEVGGGGVVLYGADSGEVDDGSIGKSCLGQPPVEKGLAQSVHRCVGAFALHLDDLTVEGRIRTRRVGDRWR</sequence>
<organism evidence="2">
    <name type="scientific">freshwater metagenome</name>
    <dbReference type="NCBI Taxonomy" id="449393"/>
    <lineage>
        <taxon>unclassified sequences</taxon>
        <taxon>metagenomes</taxon>
        <taxon>ecological metagenomes</taxon>
    </lineage>
</organism>
<feature type="region of interest" description="Disordered" evidence="1">
    <location>
        <begin position="1"/>
        <end position="25"/>
    </location>
</feature>
<name>A0A6J5YIN3_9ZZZZ</name>
<dbReference type="AlphaFoldDB" id="A0A6J5YIN3"/>
<evidence type="ECO:0000256" key="1">
    <source>
        <dbReference type="SAM" id="MobiDB-lite"/>
    </source>
</evidence>
<dbReference type="EMBL" id="CAEMXZ010000178">
    <property type="protein sequence ID" value="CAB4324606.1"/>
    <property type="molecule type" value="Genomic_DNA"/>
</dbReference>
<reference evidence="2" key="1">
    <citation type="submission" date="2020-05" db="EMBL/GenBank/DDBJ databases">
        <authorList>
            <person name="Chiriac C."/>
            <person name="Salcher M."/>
            <person name="Ghai R."/>
            <person name="Kavagutti S V."/>
        </authorList>
    </citation>
    <scope>NUCLEOTIDE SEQUENCE</scope>
</reference>
<feature type="compositionally biased region" description="Basic and acidic residues" evidence="1">
    <location>
        <begin position="11"/>
        <end position="23"/>
    </location>
</feature>
<gene>
    <name evidence="2" type="ORF">UFOPK1392_02382</name>
</gene>